<evidence type="ECO:0000256" key="1">
    <source>
        <dbReference type="SAM" id="Phobius"/>
    </source>
</evidence>
<reference evidence="2 3" key="1">
    <citation type="submission" date="2018-06" db="EMBL/GenBank/DDBJ databases">
        <title>Extensive metabolic versatility and redundancy in microbially diverse, dynamic hydrothermal sediments.</title>
        <authorList>
            <person name="Dombrowski N."/>
            <person name="Teske A."/>
            <person name="Baker B.J."/>
        </authorList>
    </citation>
    <scope>NUCLEOTIDE SEQUENCE [LARGE SCALE GENOMIC DNA]</scope>
    <source>
        <strain evidence="2">B9_G13</strain>
    </source>
</reference>
<feature type="transmembrane region" description="Helical" evidence="1">
    <location>
        <begin position="16"/>
        <end position="35"/>
    </location>
</feature>
<dbReference type="Proteomes" id="UP000277633">
    <property type="component" value="Unassembled WGS sequence"/>
</dbReference>
<gene>
    <name evidence="2" type="ORF">DRO07_00980</name>
</gene>
<evidence type="ECO:0000313" key="2">
    <source>
        <dbReference type="EMBL" id="RLG70100.1"/>
    </source>
</evidence>
<keyword evidence="1" id="KW-1133">Transmembrane helix</keyword>
<accession>A0A497JGK6</accession>
<keyword evidence="1" id="KW-0472">Membrane</keyword>
<evidence type="ECO:0000313" key="3">
    <source>
        <dbReference type="Proteomes" id="UP000277633"/>
    </source>
</evidence>
<dbReference type="EMBL" id="QMWO01000022">
    <property type="protein sequence ID" value="RLG70100.1"/>
    <property type="molecule type" value="Genomic_DNA"/>
</dbReference>
<comment type="caution">
    <text evidence="2">The sequence shown here is derived from an EMBL/GenBank/DDBJ whole genome shotgun (WGS) entry which is preliminary data.</text>
</comment>
<protein>
    <submittedName>
        <fullName evidence="2">Uncharacterized protein</fullName>
    </submittedName>
</protein>
<organism evidence="2 3">
    <name type="scientific">Candidatus Iainarchaeum sp</name>
    <dbReference type="NCBI Taxonomy" id="3101447"/>
    <lineage>
        <taxon>Archaea</taxon>
        <taxon>Candidatus Iainarchaeota</taxon>
        <taxon>Candidatus Iainarchaeia</taxon>
        <taxon>Candidatus Iainarchaeales</taxon>
        <taxon>Candidatus Iainarchaeaceae</taxon>
        <taxon>Candidatus Iainarchaeum</taxon>
    </lineage>
</organism>
<sequence length="148" mass="16790">MKRLSMLKKALKNKKYGLPIAFLLFLFIMGIFYYIQQQLFIAQTLNAAQKESCVLEYGKWECIDGKIAIPFYNSGGKDVTFTSVTIPVKNGENIYNVEEPLKSGETGALTTANCDEVVSENFTLKWCCNENCFTTPMNKPNSDIFLKR</sequence>
<name>A0A497JGK6_9ARCH</name>
<dbReference type="AlphaFoldDB" id="A0A497JGK6"/>
<proteinExistence type="predicted"/>
<keyword evidence="1" id="KW-0812">Transmembrane</keyword>